<evidence type="ECO:0000259" key="2">
    <source>
        <dbReference type="Pfam" id="PF03101"/>
    </source>
</evidence>
<reference evidence="3 4" key="1">
    <citation type="submission" date="2019-01" db="EMBL/GenBank/DDBJ databases">
        <title>Sequencing of cultivated peanut Arachis hypogaea provides insights into genome evolution and oil improvement.</title>
        <authorList>
            <person name="Chen X."/>
        </authorList>
    </citation>
    <scope>NUCLEOTIDE SEQUENCE [LARGE SCALE GENOMIC DNA]</scope>
    <source>
        <strain evidence="4">cv. Fuhuasheng</strain>
        <tissue evidence="3">Leaves</tissue>
    </source>
</reference>
<organism evidence="3 4">
    <name type="scientific">Arachis hypogaea</name>
    <name type="common">Peanut</name>
    <dbReference type="NCBI Taxonomy" id="3818"/>
    <lineage>
        <taxon>Eukaryota</taxon>
        <taxon>Viridiplantae</taxon>
        <taxon>Streptophyta</taxon>
        <taxon>Embryophyta</taxon>
        <taxon>Tracheophyta</taxon>
        <taxon>Spermatophyta</taxon>
        <taxon>Magnoliopsida</taxon>
        <taxon>eudicotyledons</taxon>
        <taxon>Gunneridae</taxon>
        <taxon>Pentapetalae</taxon>
        <taxon>rosids</taxon>
        <taxon>fabids</taxon>
        <taxon>Fabales</taxon>
        <taxon>Fabaceae</taxon>
        <taxon>Papilionoideae</taxon>
        <taxon>50 kb inversion clade</taxon>
        <taxon>dalbergioids sensu lato</taxon>
        <taxon>Dalbergieae</taxon>
        <taxon>Pterocarpus clade</taxon>
        <taxon>Arachis</taxon>
    </lineage>
</organism>
<dbReference type="Pfam" id="PF03101">
    <property type="entry name" value="FAR1"/>
    <property type="match status" value="1"/>
</dbReference>
<dbReference type="STRING" id="3818.A0A444ZX99"/>
<name>A0A444ZX99_ARAHY</name>
<feature type="domain" description="FAR1" evidence="2">
    <location>
        <begin position="79"/>
        <end position="166"/>
    </location>
</feature>
<feature type="compositionally biased region" description="Acidic residues" evidence="1">
    <location>
        <begin position="10"/>
        <end position="22"/>
    </location>
</feature>
<keyword evidence="4" id="KW-1185">Reference proteome</keyword>
<accession>A0A444ZX99</accession>
<dbReference type="AlphaFoldDB" id="A0A444ZX99"/>
<evidence type="ECO:0000313" key="4">
    <source>
        <dbReference type="Proteomes" id="UP000289738"/>
    </source>
</evidence>
<dbReference type="Proteomes" id="UP000289738">
    <property type="component" value="Chromosome B03"/>
</dbReference>
<proteinExistence type="predicted"/>
<dbReference type="EMBL" id="SDMP01000013">
    <property type="protein sequence ID" value="RYR18807.1"/>
    <property type="molecule type" value="Genomic_DNA"/>
</dbReference>
<gene>
    <name evidence="3" type="ORF">Ahy_B03g063421</name>
</gene>
<comment type="caution">
    <text evidence="3">The sequence shown here is derived from an EMBL/GenBank/DDBJ whole genome shotgun (WGS) entry which is preliminary data.</text>
</comment>
<evidence type="ECO:0000256" key="1">
    <source>
        <dbReference type="SAM" id="MobiDB-lite"/>
    </source>
</evidence>
<evidence type="ECO:0000313" key="3">
    <source>
        <dbReference type="EMBL" id="RYR18807.1"/>
    </source>
</evidence>
<feature type="region of interest" description="Disordered" evidence="1">
    <location>
        <begin position="1"/>
        <end position="41"/>
    </location>
</feature>
<protein>
    <recommendedName>
        <fullName evidence="2">FAR1 domain-containing protein</fullName>
    </recommendedName>
</protein>
<dbReference type="PANTHER" id="PTHR47718">
    <property type="entry name" value="OS01G0519700 PROTEIN"/>
    <property type="match status" value="1"/>
</dbReference>
<dbReference type="InterPro" id="IPR004330">
    <property type="entry name" value="FAR1_DNA_bnd_dom"/>
</dbReference>
<sequence>MDLSVQFSGGEDDSDRLTEEEYFGMSCSSGDDDDDSFGNDSEMGDEVHRDGVGAALMTKSAEDFVGKVFSTEEEAYAAYKQLARLRGFGVRKGDVARINGLLVRQDIFCHRQGTRHEKHYDRPKRVREERLESRTGCLAKLKIYYDTQDQLWKVRRIEDSHNHPLATTMFSHLLRSHWTLSESDKAQVDSLKKFGIATLKIMAYMAGQLGGYGILRFTKRDLNNYVHSQRIAQINNGDAVATIKPEFRKVFKKAVYANFDVAEFEEYWKTAVESLRLMNNNWSWATTYLQGTFCAEYRTTSRYECINAFIKGFLQSTNILLELVLNLDRVVKDYRNNEVTAQFYSQTVFKVVRKQIKGVGSLLFLGKDSISTTSIYKLSSMGNCYRVCKVLYDLTEPKIECDC</sequence>